<feature type="domain" description="AMP-binding enzyme C-terminal" evidence="2">
    <location>
        <begin position="418"/>
        <end position="496"/>
    </location>
</feature>
<dbReference type="InterPro" id="IPR042099">
    <property type="entry name" value="ANL_N_sf"/>
</dbReference>
<evidence type="ECO:0000313" key="3">
    <source>
        <dbReference type="EMBL" id="TQV83102.1"/>
    </source>
</evidence>
<gene>
    <name evidence="3" type="ORF">FKG95_00405</name>
</gene>
<dbReference type="Gene3D" id="3.30.300.30">
    <property type="match status" value="1"/>
</dbReference>
<dbReference type="PROSITE" id="PS00455">
    <property type="entry name" value="AMP_BINDING"/>
    <property type="match status" value="1"/>
</dbReference>
<dbReference type="InterPro" id="IPR025110">
    <property type="entry name" value="AMP-bd_C"/>
</dbReference>
<comment type="caution">
    <text evidence="3">The sequence shown here is derived from an EMBL/GenBank/DDBJ whole genome shotgun (WGS) entry which is preliminary data.</text>
</comment>
<dbReference type="SUPFAM" id="SSF56801">
    <property type="entry name" value="Acetyl-CoA synthetase-like"/>
    <property type="match status" value="1"/>
</dbReference>
<evidence type="ECO:0000259" key="2">
    <source>
        <dbReference type="Pfam" id="PF13193"/>
    </source>
</evidence>
<evidence type="ECO:0000259" key="1">
    <source>
        <dbReference type="Pfam" id="PF00501"/>
    </source>
</evidence>
<dbReference type="Gene3D" id="3.40.50.12780">
    <property type="entry name" value="N-terminal domain of ligase-like"/>
    <property type="match status" value="1"/>
</dbReference>
<sequence>MKHPVHHARVTPEKIAYQMAGSKESITFAELDARSNQGAHALRALGVQAGDHIAFLMENCLAFMEICWAAQRSGVVFTPISRYLQPEEAAYIVADCGAKVFITSQRYAEVGQKIRDIAGRDLKYLMIGARTEGFEDWSALSASRPEQPLAEQTAGATMLYSSGTTGRPKGILKRTQSTAIDALSPVFLKLLGEIAEVDEATVYLSPTPLYHSAPIGAAMVAAGLGATTIIMERFDEEAYLQAIETHKVTHTQVVPTMFVRLLKMPEDVRLRYDCSSLLCALHVAAPCPVDIKHRMIDWWGPILLEYYAGTEGNGVTATTTPQWLDHVGSVGRALVGSLRILDEEGTELPRGEVGNVYFDSGLKFAYHNDPEKTAEAYTKEGWSTLGDIGWLDEDGFLYLTDRKSYTIITGGVNVYPQETEDLMVSHPAVADVAVFGVPNEELGEEVKAVVRPVDFEATGPELEAELIAYCRAKLSVIKTPKSVDFRRELPRTATGKLIKRHLKAEYWPS</sequence>
<dbReference type="RefSeq" id="WP_142894029.1">
    <property type="nucleotide sequence ID" value="NZ_ML660052.1"/>
</dbReference>
<evidence type="ECO:0000313" key="4">
    <source>
        <dbReference type="Proteomes" id="UP000315252"/>
    </source>
</evidence>
<dbReference type="InterPro" id="IPR000873">
    <property type="entry name" value="AMP-dep_synth/lig_dom"/>
</dbReference>
<dbReference type="InterPro" id="IPR020845">
    <property type="entry name" value="AMP-binding_CS"/>
</dbReference>
<dbReference type="PANTHER" id="PTHR24096">
    <property type="entry name" value="LONG-CHAIN-FATTY-ACID--COA LIGASE"/>
    <property type="match status" value="1"/>
</dbReference>
<proteinExistence type="predicted"/>
<dbReference type="OrthoDB" id="9803968at2"/>
<dbReference type="Pfam" id="PF00501">
    <property type="entry name" value="AMP-binding"/>
    <property type="match status" value="1"/>
</dbReference>
<dbReference type="EMBL" id="VHSH01000001">
    <property type="protein sequence ID" value="TQV83102.1"/>
    <property type="molecule type" value="Genomic_DNA"/>
</dbReference>
<keyword evidence="4" id="KW-1185">Reference proteome</keyword>
<dbReference type="AlphaFoldDB" id="A0A545U0V9"/>
<organism evidence="3 4">
    <name type="scientific">Denitrobaculum tricleocarpae</name>
    <dbReference type="NCBI Taxonomy" id="2591009"/>
    <lineage>
        <taxon>Bacteria</taxon>
        <taxon>Pseudomonadati</taxon>
        <taxon>Pseudomonadota</taxon>
        <taxon>Alphaproteobacteria</taxon>
        <taxon>Rhodospirillales</taxon>
        <taxon>Rhodospirillaceae</taxon>
        <taxon>Denitrobaculum</taxon>
    </lineage>
</organism>
<accession>A0A545U0V9</accession>
<dbReference type="PANTHER" id="PTHR24096:SF323">
    <property type="entry name" value="BLR3536 PROTEIN"/>
    <property type="match status" value="1"/>
</dbReference>
<reference evidence="3 4" key="1">
    <citation type="submission" date="2019-06" db="EMBL/GenBank/DDBJ databases">
        <title>Whole genome sequence for Rhodospirillaceae sp. R148.</title>
        <authorList>
            <person name="Wang G."/>
        </authorList>
    </citation>
    <scope>NUCLEOTIDE SEQUENCE [LARGE SCALE GENOMIC DNA]</scope>
    <source>
        <strain evidence="3 4">R148</strain>
    </source>
</reference>
<protein>
    <submittedName>
        <fullName evidence="3">Acyl-CoA synthetase</fullName>
    </submittedName>
</protein>
<dbReference type="GO" id="GO:0016405">
    <property type="term" value="F:CoA-ligase activity"/>
    <property type="evidence" value="ECO:0007669"/>
    <property type="project" value="TreeGrafter"/>
</dbReference>
<dbReference type="InterPro" id="IPR045851">
    <property type="entry name" value="AMP-bd_C_sf"/>
</dbReference>
<dbReference type="Proteomes" id="UP000315252">
    <property type="component" value="Unassembled WGS sequence"/>
</dbReference>
<name>A0A545U0V9_9PROT</name>
<dbReference type="Pfam" id="PF13193">
    <property type="entry name" value="AMP-binding_C"/>
    <property type="match status" value="1"/>
</dbReference>
<feature type="domain" description="AMP-dependent synthetase/ligase" evidence="1">
    <location>
        <begin position="6"/>
        <end position="359"/>
    </location>
</feature>